<comment type="caution">
    <text evidence="2">The sequence shown here is derived from an EMBL/GenBank/DDBJ whole genome shotgun (WGS) entry which is preliminary data.</text>
</comment>
<dbReference type="InterPro" id="IPR054722">
    <property type="entry name" value="PolX-like_BBD"/>
</dbReference>
<dbReference type="EMBL" id="QGNW01000909">
    <property type="protein sequence ID" value="RVW59085.1"/>
    <property type="molecule type" value="Genomic_DNA"/>
</dbReference>
<name>A0A438FGG8_VITVI</name>
<organism evidence="2 3">
    <name type="scientific">Vitis vinifera</name>
    <name type="common">Grape</name>
    <dbReference type="NCBI Taxonomy" id="29760"/>
    <lineage>
        <taxon>Eukaryota</taxon>
        <taxon>Viridiplantae</taxon>
        <taxon>Streptophyta</taxon>
        <taxon>Embryophyta</taxon>
        <taxon>Tracheophyta</taxon>
        <taxon>Spermatophyta</taxon>
        <taxon>Magnoliopsida</taxon>
        <taxon>eudicotyledons</taxon>
        <taxon>Gunneridae</taxon>
        <taxon>Pentapetalae</taxon>
        <taxon>rosids</taxon>
        <taxon>Vitales</taxon>
        <taxon>Vitaceae</taxon>
        <taxon>Viteae</taxon>
        <taxon>Vitis</taxon>
    </lineage>
</organism>
<dbReference type="Proteomes" id="UP000288805">
    <property type="component" value="Unassembled WGS sequence"/>
</dbReference>
<evidence type="ECO:0000259" key="1">
    <source>
        <dbReference type="Pfam" id="PF22936"/>
    </source>
</evidence>
<evidence type="ECO:0000313" key="3">
    <source>
        <dbReference type="Proteomes" id="UP000288805"/>
    </source>
</evidence>
<gene>
    <name evidence="2" type="ORF">CK203_102921</name>
</gene>
<dbReference type="AlphaFoldDB" id="A0A438FGG8"/>
<sequence length="112" mass="12907">MVIRNGDHIVVKGKGTIAISTNIDTKTISDVLFVPDFDQNLLSVGQLIEKGFKVSFEDKHYLIHNANGQKVFRVKMRYKSFSLDPTEEEQATYSTEEDVTQKWHKRLGHFHL</sequence>
<evidence type="ECO:0000313" key="2">
    <source>
        <dbReference type="EMBL" id="RVW59085.1"/>
    </source>
</evidence>
<accession>A0A438FGG8</accession>
<proteinExistence type="predicted"/>
<reference evidence="2 3" key="1">
    <citation type="journal article" date="2018" name="PLoS Genet.">
        <title>Population sequencing reveals clonal diversity and ancestral inbreeding in the grapevine cultivar Chardonnay.</title>
        <authorList>
            <person name="Roach M.J."/>
            <person name="Johnson D.L."/>
            <person name="Bohlmann J."/>
            <person name="van Vuuren H.J."/>
            <person name="Jones S.J."/>
            <person name="Pretorius I.S."/>
            <person name="Schmidt S.A."/>
            <person name="Borneman A.R."/>
        </authorList>
    </citation>
    <scope>NUCLEOTIDE SEQUENCE [LARGE SCALE GENOMIC DNA]</scope>
    <source>
        <strain evidence="3">cv. Chardonnay</strain>
        <tissue evidence="2">Leaf</tissue>
    </source>
</reference>
<protein>
    <recommendedName>
        <fullName evidence="1">Retrovirus-related Pol polyprotein from transposon TNT 1-94-like beta-barrel domain-containing protein</fullName>
    </recommendedName>
</protein>
<feature type="domain" description="Retrovirus-related Pol polyprotein from transposon TNT 1-94-like beta-barrel" evidence="1">
    <location>
        <begin position="3"/>
        <end position="52"/>
    </location>
</feature>
<dbReference type="Pfam" id="PF22936">
    <property type="entry name" value="Pol_BBD"/>
    <property type="match status" value="1"/>
</dbReference>